<proteinExistence type="predicted"/>
<keyword evidence="1" id="KW-1133">Transmembrane helix</keyword>
<dbReference type="InterPro" id="IPR010308">
    <property type="entry name" value="TRP_C"/>
</dbReference>
<organism evidence="4 5">
    <name type="scientific">Syncephalastrum racemosum</name>
    <name type="common">Filamentous fungus</name>
    <dbReference type="NCBI Taxonomy" id="13706"/>
    <lineage>
        <taxon>Eukaryota</taxon>
        <taxon>Fungi</taxon>
        <taxon>Fungi incertae sedis</taxon>
        <taxon>Mucoromycota</taxon>
        <taxon>Mucoromycotina</taxon>
        <taxon>Mucoromycetes</taxon>
        <taxon>Mucorales</taxon>
        <taxon>Syncephalastraceae</taxon>
        <taxon>Syncephalastrum</taxon>
    </lineage>
</organism>
<feature type="transmembrane region" description="Helical" evidence="1">
    <location>
        <begin position="182"/>
        <end position="206"/>
    </location>
</feature>
<feature type="transmembrane region" description="Helical" evidence="1">
    <location>
        <begin position="237"/>
        <end position="252"/>
    </location>
</feature>
<dbReference type="GO" id="GO:0016020">
    <property type="term" value="C:membrane"/>
    <property type="evidence" value="ECO:0007669"/>
    <property type="project" value="TreeGrafter"/>
</dbReference>
<feature type="chain" id="PRO_5011987336" description="TRP C-terminal domain-containing protein" evidence="2">
    <location>
        <begin position="33"/>
        <end position="376"/>
    </location>
</feature>
<keyword evidence="2" id="KW-0732">Signal</keyword>
<feature type="domain" description="TRP C-terminal" evidence="3">
    <location>
        <begin position="207"/>
        <end position="281"/>
    </location>
</feature>
<dbReference type="Proteomes" id="UP000242180">
    <property type="component" value="Unassembled WGS sequence"/>
</dbReference>
<evidence type="ECO:0000256" key="1">
    <source>
        <dbReference type="SAM" id="Phobius"/>
    </source>
</evidence>
<feature type="signal peptide" evidence="2">
    <location>
        <begin position="1"/>
        <end position="32"/>
    </location>
</feature>
<dbReference type="InParanoid" id="A0A1X2HLS5"/>
<feature type="transmembrane region" description="Helical" evidence="1">
    <location>
        <begin position="323"/>
        <end position="348"/>
    </location>
</feature>
<reference evidence="4 5" key="1">
    <citation type="submission" date="2016-07" db="EMBL/GenBank/DDBJ databases">
        <title>Pervasive Adenine N6-methylation of Active Genes in Fungi.</title>
        <authorList>
            <consortium name="DOE Joint Genome Institute"/>
            <person name="Mondo S.J."/>
            <person name="Dannebaum R.O."/>
            <person name="Kuo R.C."/>
            <person name="Labutti K."/>
            <person name="Haridas S."/>
            <person name="Kuo A."/>
            <person name="Salamov A."/>
            <person name="Ahrendt S.R."/>
            <person name="Lipzen A."/>
            <person name="Sullivan W."/>
            <person name="Andreopoulos W.B."/>
            <person name="Clum A."/>
            <person name="Lindquist E."/>
            <person name="Daum C."/>
            <person name="Ramamoorthy G.K."/>
            <person name="Gryganskyi A."/>
            <person name="Culley D."/>
            <person name="Magnuson J.K."/>
            <person name="James T.Y."/>
            <person name="O'Malley M.A."/>
            <person name="Stajich J.E."/>
            <person name="Spatafora J.W."/>
            <person name="Visel A."/>
            <person name="Grigoriev I.V."/>
        </authorList>
    </citation>
    <scope>NUCLEOTIDE SEQUENCE [LARGE SCALE GENOMIC DNA]</scope>
    <source>
        <strain evidence="4 5">NRRL 2496</strain>
    </source>
</reference>
<evidence type="ECO:0000313" key="5">
    <source>
        <dbReference type="Proteomes" id="UP000242180"/>
    </source>
</evidence>
<evidence type="ECO:0000313" key="4">
    <source>
        <dbReference type="EMBL" id="ORZ00278.1"/>
    </source>
</evidence>
<dbReference type="InterPro" id="IPR040241">
    <property type="entry name" value="TRP_Flc/Pkd2-like"/>
</dbReference>
<name>A0A1X2HLS5_SYNRA</name>
<gene>
    <name evidence="4" type="ORF">BCR43DRAFT_484938</name>
</gene>
<dbReference type="OrthoDB" id="2115177at2759"/>
<dbReference type="Pfam" id="PF06011">
    <property type="entry name" value="TRP"/>
    <property type="match status" value="1"/>
</dbReference>
<keyword evidence="1" id="KW-0812">Transmembrane</keyword>
<keyword evidence="1" id="KW-0472">Membrane</keyword>
<dbReference type="PANTHER" id="PTHR31145:SF6">
    <property type="entry name" value="INTEGRAL MEMBRANE PROTEIN (AFU_ORTHOLOGUE AFUA_7G01610)"/>
    <property type="match status" value="1"/>
</dbReference>
<comment type="caution">
    <text evidence="4">The sequence shown here is derived from an EMBL/GenBank/DDBJ whole genome shotgun (WGS) entry which is preliminary data.</text>
</comment>
<dbReference type="STRING" id="13706.A0A1X2HLS5"/>
<accession>A0A1X2HLS5</accession>
<evidence type="ECO:0000256" key="2">
    <source>
        <dbReference type="SAM" id="SignalP"/>
    </source>
</evidence>
<dbReference type="EMBL" id="MCGN01000002">
    <property type="protein sequence ID" value="ORZ00278.1"/>
    <property type="molecule type" value="Genomic_DNA"/>
</dbReference>
<evidence type="ECO:0000259" key="3">
    <source>
        <dbReference type="Pfam" id="PF06011"/>
    </source>
</evidence>
<protein>
    <recommendedName>
        <fullName evidence="3">TRP C-terminal domain-containing protein</fullName>
    </recommendedName>
</protein>
<dbReference type="PANTHER" id="PTHR31145">
    <property type="entry name" value="INTEGRAL MEMBRANE PROTEIN (AFU_ORTHOLOGUE AFUA_7G01610)"/>
    <property type="match status" value="1"/>
</dbReference>
<dbReference type="GO" id="GO:0055085">
    <property type="term" value="P:transmembrane transport"/>
    <property type="evidence" value="ECO:0007669"/>
    <property type="project" value="TreeGrafter"/>
</dbReference>
<sequence>MSTRRRRRYFQGKRLVFLLIFILSWHTLPARGEPLAGVLFSPNTNFTQCSDATIFNVSTVERIYDTVTNAYDLSINATTGIAVTELNPELTVYSTARTEVILGFQTVYNELQALCPDIANGCPVNENKTVQLRKSFVLPGTGLPFADIITRYTAYPSTGNGSAWACVAFAPIGYLNPVWQKVFLYLSISFTVFAALVSLISCFATVSNTDHDLLLLTSNYCMLPAALRLRTPGFFDIIYYCQFVVVSGLLTLDYPRFYPLFTSIFSWSFLLVPADWIQNDIVDAIFSKWVPTSDEQGVNVVGTGMNVFSQAVDISVNGFFITALLYFALIVTAATCLCGALCAGVALLSRVSPFRFGGQFRKVGNFTIGTYTFPLF</sequence>
<feature type="transmembrane region" description="Helical" evidence="1">
    <location>
        <begin position="257"/>
        <end position="277"/>
    </location>
</feature>
<dbReference type="AlphaFoldDB" id="A0A1X2HLS5"/>
<keyword evidence="5" id="KW-1185">Reference proteome</keyword>